<evidence type="ECO:0000313" key="2">
    <source>
        <dbReference type="Proteomes" id="UP001356080"/>
    </source>
</evidence>
<comment type="caution">
    <text evidence="1">The sequence shown here is derived from an EMBL/GenBank/DDBJ whole genome shotgun (WGS) entry which is preliminary data.</text>
</comment>
<protein>
    <submittedName>
        <fullName evidence="1">Uncharacterized protein</fullName>
    </submittedName>
</protein>
<gene>
    <name evidence="1" type="ORF">V2W34_15505</name>
</gene>
<reference evidence="1 2" key="1">
    <citation type="submission" date="2024-01" db="EMBL/GenBank/DDBJ databases">
        <title>Survival strategy associated with biotechnological potential of Virgibacillus dokdonensis T4.6 isolated from salt-fermented shrimp paste.</title>
        <authorList>
            <person name="Doan T.V."/>
            <person name="Quach N.T."/>
            <person name="Phi Q.-T."/>
        </authorList>
    </citation>
    <scope>NUCLEOTIDE SEQUENCE [LARGE SCALE GENOMIC DNA]</scope>
    <source>
        <strain evidence="1 2">T4.6</strain>
    </source>
</reference>
<accession>A0ABU7VID6</accession>
<proteinExistence type="predicted"/>
<sequence length="54" mass="6114">MNQALKLSELIDEMNMQFDDSDVFVNKETGEIVHIMEGFLLMAEDGEEGDHLPS</sequence>
<dbReference type="Proteomes" id="UP001356080">
    <property type="component" value="Unassembled WGS sequence"/>
</dbReference>
<dbReference type="RefSeq" id="WP_331805772.1">
    <property type="nucleotide sequence ID" value="NZ_JAZHPM010000031.1"/>
</dbReference>
<organism evidence="1 2">
    <name type="scientific">Virgibacillus dokdonensis</name>
    <dbReference type="NCBI Taxonomy" id="302167"/>
    <lineage>
        <taxon>Bacteria</taxon>
        <taxon>Bacillati</taxon>
        <taxon>Bacillota</taxon>
        <taxon>Bacilli</taxon>
        <taxon>Bacillales</taxon>
        <taxon>Bacillaceae</taxon>
        <taxon>Virgibacillus</taxon>
    </lineage>
</organism>
<name>A0ABU7VID6_9BACI</name>
<keyword evidence="2" id="KW-1185">Reference proteome</keyword>
<evidence type="ECO:0000313" key="1">
    <source>
        <dbReference type="EMBL" id="MEF2293405.1"/>
    </source>
</evidence>
<dbReference type="EMBL" id="JAZHPM010000031">
    <property type="protein sequence ID" value="MEF2293405.1"/>
    <property type="molecule type" value="Genomic_DNA"/>
</dbReference>